<dbReference type="EMBL" id="JARK01000178">
    <property type="protein sequence ID" value="EYC41199.1"/>
    <property type="molecule type" value="Genomic_DNA"/>
</dbReference>
<dbReference type="Proteomes" id="UP000024635">
    <property type="component" value="Unassembled WGS sequence"/>
</dbReference>
<proteinExistence type="predicted"/>
<organism evidence="3 4">
    <name type="scientific">Ancylostoma ceylanicum</name>
    <dbReference type="NCBI Taxonomy" id="53326"/>
    <lineage>
        <taxon>Eukaryota</taxon>
        <taxon>Metazoa</taxon>
        <taxon>Ecdysozoa</taxon>
        <taxon>Nematoda</taxon>
        <taxon>Chromadorea</taxon>
        <taxon>Rhabditida</taxon>
        <taxon>Rhabditina</taxon>
        <taxon>Rhabditomorpha</taxon>
        <taxon>Strongyloidea</taxon>
        <taxon>Ancylostomatidae</taxon>
        <taxon>Ancylostomatinae</taxon>
        <taxon>Ancylostoma</taxon>
    </lineage>
</organism>
<keyword evidence="2" id="KW-0732">Signal</keyword>
<feature type="compositionally biased region" description="Low complexity" evidence="1">
    <location>
        <begin position="83"/>
        <end position="94"/>
    </location>
</feature>
<dbReference type="InterPro" id="IPR036375">
    <property type="entry name" value="Hemopexin-like_dom_sf"/>
</dbReference>
<evidence type="ECO:0000256" key="1">
    <source>
        <dbReference type="SAM" id="MobiDB-lite"/>
    </source>
</evidence>
<dbReference type="OrthoDB" id="5786323at2759"/>
<evidence type="ECO:0000313" key="3">
    <source>
        <dbReference type="EMBL" id="EYC41199.1"/>
    </source>
</evidence>
<reference evidence="4" key="1">
    <citation type="journal article" date="2015" name="Nat. Genet.">
        <title>The genome and transcriptome of the zoonotic hookworm Ancylostoma ceylanicum identify infection-specific gene families.</title>
        <authorList>
            <person name="Schwarz E.M."/>
            <person name="Hu Y."/>
            <person name="Antoshechkin I."/>
            <person name="Miller M.M."/>
            <person name="Sternberg P.W."/>
            <person name="Aroian R.V."/>
        </authorList>
    </citation>
    <scope>NUCLEOTIDE SEQUENCE</scope>
    <source>
        <strain evidence="4">HY135</strain>
    </source>
</reference>
<dbReference type="SUPFAM" id="SSF50923">
    <property type="entry name" value="Hemopexin-like domain"/>
    <property type="match status" value="1"/>
</dbReference>
<dbReference type="InterPro" id="IPR018487">
    <property type="entry name" value="Hemopexin-like_repeat"/>
</dbReference>
<gene>
    <name evidence="3" type="primary">Acey_s0578.g235</name>
    <name evidence="3" type="synonym">Acey-W01F3.2</name>
    <name evidence="3" type="ORF">Y032_0578g235</name>
</gene>
<dbReference type="AlphaFoldDB" id="A0A016WN07"/>
<evidence type="ECO:0000313" key="4">
    <source>
        <dbReference type="Proteomes" id="UP000024635"/>
    </source>
</evidence>
<name>A0A016WN07_9BILA</name>
<feature type="chain" id="PRO_5012407167" evidence="2">
    <location>
        <begin position="16"/>
        <end position="298"/>
    </location>
</feature>
<feature type="signal peptide" evidence="2">
    <location>
        <begin position="1"/>
        <end position="15"/>
    </location>
</feature>
<sequence length="298" mass="32661">MRSLLLLCCIVIVEAGFFDFLGTKKEEVHETRPDPGELGGARGSPHLGEEVKIGPAGSENHNLGDEIFIPSNRVPVRPHPSPAAKATTEATRTTTVKRILPSSEHFGGSGGECPSRVDAFCSGPKYSYLFYGDKVYSILDDRVVTSNRIADQFPSGPSSVNAAVYDEDNGILVLVHDRSVYGYKVMGTTSMKLDSSYPKELPSAVFTPNGAMRWHDKRQMLLSNGGKFALYDQNWNKSLMTGRTDDYFKGLPDSVRGVSKWENGHAKVYTKNLVFNYNRADSSVVGDGVPVSQFLHCS</sequence>
<protein>
    <submittedName>
        <fullName evidence="3">Uncharacterized protein</fullName>
    </submittedName>
</protein>
<comment type="caution">
    <text evidence="3">The sequence shown here is derived from an EMBL/GenBank/DDBJ whole genome shotgun (WGS) entry which is preliminary data.</text>
</comment>
<feature type="region of interest" description="Disordered" evidence="1">
    <location>
        <begin position="29"/>
        <end position="94"/>
    </location>
</feature>
<evidence type="ECO:0000256" key="2">
    <source>
        <dbReference type="SAM" id="SignalP"/>
    </source>
</evidence>
<dbReference type="SMART" id="SM00120">
    <property type="entry name" value="HX"/>
    <property type="match status" value="2"/>
</dbReference>
<keyword evidence="4" id="KW-1185">Reference proteome</keyword>
<accession>A0A016WN07</accession>
<dbReference type="Gene3D" id="2.110.10.10">
    <property type="entry name" value="Hemopexin-like domain"/>
    <property type="match status" value="1"/>
</dbReference>